<organism evidence="6 7">
    <name type="scientific">Lapidilactobacillus mulanensis</name>
    <dbReference type="NCBI Taxonomy" id="2485999"/>
    <lineage>
        <taxon>Bacteria</taxon>
        <taxon>Bacillati</taxon>
        <taxon>Bacillota</taxon>
        <taxon>Bacilli</taxon>
        <taxon>Lactobacillales</taxon>
        <taxon>Lactobacillaceae</taxon>
        <taxon>Lapidilactobacillus</taxon>
    </lineage>
</organism>
<keyword evidence="3 5" id="KW-1133">Transmembrane helix</keyword>
<comment type="subcellular location">
    <subcellularLocation>
        <location evidence="1">Endomembrane system</location>
        <topology evidence="1">Multi-pass membrane protein</topology>
    </subcellularLocation>
</comment>
<accession>A0ABW4DQN1</accession>
<dbReference type="EMBL" id="JBHTOF010000032">
    <property type="protein sequence ID" value="MFD1465416.1"/>
    <property type="molecule type" value="Genomic_DNA"/>
</dbReference>
<proteinExistence type="predicted"/>
<dbReference type="Pfam" id="PF01988">
    <property type="entry name" value="VIT1"/>
    <property type="match status" value="1"/>
</dbReference>
<feature type="transmembrane region" description="Helical" evidence="5">
    <location>
        <begin position="51"/>
        <end position="74"/>
    </location>
</feature>
<feature type="transmembrane region" description="Helical" evidence="5">
    <location>
        <begin position="152"/>
        <end position="173"/>
    </location>
</feature>
<dbReference type="InterPro" id="IPR008217">
    <property type="entry name" value="Ccc1_fam"/>
</dbReference>
<keyword evidence="4 5" id="KW-0472">Membrane</keyword>
<feature type="transmembrane region" description="Helical" evidence="5">
    <location>
        <begin position="209"/>
        <end position="230"/>
    </location>
</feature>
<dbReference type="RefSeq" id="WP_125576643.1">
    <property type="nucleotide sequence ID" value="NZ_JBHTOF010000032.1"/>
</dbReference>
<name>A0ABW4DQN1_9LACO</name>
<evidence type="ECO:0000256" key="5">
    <source>
        <dbReference type="SAM" id="Phobius"/>
    </source>
</evidence>
<dbReference type="Proteomes" id="UP001597244">
    <property type="component" value="Unassembled WGS sequence"/>
</dbReference>
<dbReference type="PANTHER" id="PTHR31851">
    <property type="entry name" value="FE(2+)/MN(2+) TRANSPORTER PCL1"/>
    <property type="match status" value="1"/>
</dbReference>
<feature type="transmembrane region" description="Helical" evidence="5">
    <location>
        <begin position="21"/>
        <end position="45"/>
    </location>
</feature>
<reference evidence="7" key="1">
    <citation type="journal article" date="2019" name="Int. J. Syst. Evol. Microbiol.">
        <title>The Global Catalogue of Microorganisms (GCM) 10K type strain sequencing project: providing services to taxonomists for standard genome sequencing and annotation.</title>
        <authorList>
            <consortium name="The Broad Institute Genomics Platform"/>
            <consortium name="The Broad Institute Genome Sequencing Center for Infectious Disease"/>
            <person name="Wu L."/>
            <person name="Ma J."/>
        </authorList>
    </citation>
    <scope>NUCLEOTIDE SEQUENCE [LARGE SCALE GENOMIC DNA]</scope>
    <source>
        <strain evidence="7">CCM 8951</strain>
    </source>
</reference>
<sequence>MQKIATSKIRLLFDKHERPNLVRAAVMGANDGIISTAGIVMGVAGANLPPLTLLLTGLSAMIAGACSMGGGEYVSVSAQRDAQKAFDKLSAQTVLDEDNGFDSSLQKNYQQHGLSVEHAQNVAQKTNADLLTVLIAKRHYQTQQRLNPWHAAMADFMSFILGALLPLICIVFLPANIKVVGTMLSVVVCLFFTGYYSSRLGQSPSFKGAWRNMLVGILTMVISYLLGTIVG</sequence>
<evidence type="ECO:0000256" key="1">
    <source>
        <dbReference type="ARBA" id="ARBA00004127"/>
    </source>
</evidence>
<gene>
    <name evidence="6" type="ORF">ACFQ4L_04825</name>
</gene>
<keyword evidence="2 5" id="KW-0812">Transmembrane</keyword>
<comment type="caution">
    <text evidence="6">The sequence shown here is derived from an EMBL/GenBank/DDBJ whole genome shotgun (WGS) entry which is preliminary data.</text>
</comment>
<evidence type="ECO:0000256" key="2">
    <source>
        <dbReference type="ARBA" id="ARBA00022692"/>
    </source>
</evidence>
<evidence type="ECO:0000313" key="6">
    <source>
        <dbReference type="EMBL" id="MFD1465416.1"/>
    </source>
</evidence>
<evidence type="ECO:0000256" key="4">
    <source>
        <dbReference type="ARBA" id="ARBA00023136"/>
    </source>
</evidence>
<evidence type="ECO:0000313" key="7">
    <source>
        <dbReference type="Proteomes" id="UP001597244"/>
    </source>
</evidence>
<feature type="transmembrane region" description="Helical" evidence="5">
    <location>
        <begin position="179"/>
        <end position="197"/>
    </location>
</feature>
<keyword evidence="7" id="KW-1185">Reference proteome</keyword>
<protein>
    <submittedName>
        <fullName evidence="6">VIT1/CCC1 transporter family protein</fullName>
    </submittedName>
</protein>
<evidence type="ECO:0000256" key="3">
    <source>
        <dbReference type="ARBA" id="ARBA00022989"/>
    </source>
</evidence>